<proteinExistence type="predicted"/>
<accession>A0A9W8BAW0</accession>
<feature type="compositionally biased region" description="Basic and acidic residues" evidence="1">
    <location>
        <begin position="17"/>
        <end position="35"/>
    </location>
</feature>
<protein>
    <submittedName>
        <fullName evidence="2">Uncharacterized protein</fullName>
    </submittedName>
</protein>
<name>A0A9W8BAW0_9FUNG</name>
<feature type="region of interest" description="Disordered" evidence="1">
    <location>
        <begin position="271"/>
        <end position="301"/>
    </location>
</feature>
<gene>
    <name evidence="2" type="ORF">H4R34_000967</name>
</gene>
<dbReference type="Proteomes" id="UP001151582">
    <property type="component" value="Unassembled WGS sequence"/>
</dbReference>
<feature type="region of interest" description="Disordered" evidence="1">
    <location>
        <begin position="135"/>
        <end position="235"/>
    </location>
</feature>
<feature type="compositionally biased region" description="Polar residues" evidence="1">
    <location>
        <begin position="137"/>
        <end position="155"/>
    </location>
</feature>
<evidence type="ECO:0000256" key="1">
    <source>
        <dbReference type="SAM" id="MobiDB-lite"/>
    </source>
</evidence>
<dbReference type="AlphaFoldDB" id="A0A9W8BAW0"/>
<feature type="compositionally biased region" description="Basic and acidic residues" evidence="1">
    <location>
        <begin position="271"/>
        <end position="281"/>
    </location>
</feature>
<dbReference type="OrthoDB" id="5592111at2759"/>
<evidence type="ECO:0000313" key="2">
    <source>
        <dbReference type="EMBL" id="KAJ1983955.1"/>
    </source>
</evidence>
<keyword evidence="3" id="KW-1185">Reference proteome</keyword>
<evidence type="ECO:0000313" key="3">
    <source>
        <dbReference type="Proteomes" id="UP001151582"/>
    </source>
</evidence>
<comment type="caution">
    <text evidence="2">The sequence shown here is derived from an EMBL/GenBank/DDBJ whole genome shotgun (WGS) entry which is preliminary data.</text>
</comment>
<dbReference type="EMBL" id="JANBQB010000035">
    <property type="protein sequence ID" value="KAJ1983955.1"/>
    <property type="molecule type" value="Genomic_DNA"/>
</dbReference>
<reference evidence="2" key="1">
    <citation type="submission" date="2022-07" db="EMBL/GenBank/DDBJ databases">
        <title>Phylogenomic reconstructions and comparative analyses of Kickxellomycotina fungi.</title>
        <authorList>
            <person name="Reynolds N.K."/>
            <person name="Stajich J.E."/>
            <person name="Barry K."/>
            <person name="Grigoriev I.V."/>
            <person name="Crous P."/>
            <person name="Smith M.E."/>
        </authorList>
    </citation>
    <scope>NUCLEOTIDE SEQUENCE</scope>
    <source>
        <strain evidence="2">RSA 567</strain>
    </source>
</reference>
<sequence>MFKVIGKLFHPSNKHNGVADHRKSTDGFIKKDPRPRMSLNHTKSPEPWAHPTRGRSVTVPSVPRNADLATAPYQSPGLDTDPSSSTFTADLKPVRAPLTEENLRLHLSLSPPVKESKYDRVMRYVEEQRNHALFDLSPTSAAQQTPASAVESPSATKELLTKPIPPLATAHLKPPASAADGPLSPVANPRESRLDPHASHGLSVPPAIATRTGDRRTSSVGPEQQPPTPQGSEPITVEPVQEAEAGDGASATLPQAATPLVAAVAAAKPITREDPSVHSEAQESSSPDLKPTILKPLPEVAGGHLGARRFAKVKSETTRPDKVPSSTSISGMGIFKRLLRI</sequence>
<feature type="region of interest" description="Disordered" evidence="1">
    <location>
        <begin position="9"/>
        <end position="89"/>
    </location>
</feature>
<organism evidence="2 3">
    <name type="scientific">Dimargaris verticillata</name>
    <dbReference type="NCBI Taxonomy" id="2761393"/>
    <lineage>
        <taxon>Eukaryota</taxon>
        <taxon>Fungi</taxon>
        <taxon>Fungi incertae sedis</taxon>
        <taxon>Zoopagomycota</taxon>
        <taxon>Kickxellomycotina</taxon>
        <taxon>Dimargaritomycetes</taxon>
        <taxon>Dimargaritales</taxon>
        <taxon>Dimargaritaceae</taxon>
        <taxon>Dimargaris</taxon>
    </lineage>
</organism>